<organism evidence="1 2">
    <name type="scientific">Desulfosarcina alkanivorans</name>
    <dbReference type="NCBI Taxonomy" id="571177"/>
    <lineage>
        <taxon>Bacteria</taxon>
        <taxon>Pseudomonadati</taxon>
        <taxon>Thermodesulfobacteriota</taxon>
        <taxon>Desulfobacteria</taxon>
        <taxon>Desulfobacterales</taxon>
        <taxon>Desulfosarcinaceae</taxon>
        <taxon>Desulfosarcina</taxon>
    </lineage>
</organism>
<dbReference type="KEGG" id="dalk:DSCA_16050"/>
<gene>
    <name evidence="1" type="ORF">DSCA_16050</name>
</gene>
<evidence type="ECO:0000313" key="2">
    <source>
        <dbReference type="Proteomes" id="UP000427906"/>
    </source>
</evidence>
<dbReference type="EMBL" id="AP021874">
    <property type="protein sequence ID" value="BBO67675.1"/>
    <property type="molecule type" value="Genomic_DNA"/>
</dbReference>
<protein>
    <submittedName>
        <fullName evidence="1">Uncharacterized protein</fullName>
    </submittedName>
</protein>
<keyword evidence="2" id="KW-1185">Reference proteome</keyword>
<proteinExistence type="predicted"/>
<name>A0A5K7YGY3_9BACT</name>
<accession>A0A5K7YGY3</accession>
<dbReference type="Proteomes" id="UP000427906">
    <property type="component" value="Chromosome"/>
</dbReference>
<reference evidence="1 2" key="1">
    <citation type="submission" date="2019-11" db="EMBL/GenBank/DDBJ databases">
        <title>Comparative genomics of hydrocarbon-degrading Desulfosarcina strains.</title>
        <authorList>
            <person name="Watanabe M."/>
            <person name="Kojima H."/>
            <person name="Fukui M."/>
        </authorList>
    </citation>
    <scope>NUCLEOTIDE SEQUENCE [LARGE SCALE GENOMIC DNA]</scope>
    <source>
        <strain evidence="1 2">PL12</strain>
    </source>
</reference>
<sequence>MTIAGQQLKDHEEVVDHARAIDQIYKLKCELGYATRSSTFTSFSSRSPNSILTRSVS</sequence>
<evidence type="ECO:0000313" key="1">
    <source>
        <dbReference type="EMBL" id="BBO67675.1"/>
    </source>
</evidence>
<dbReference type="AlphaFoldDB" id="A0A5K7YGY3"/>